<sequence>MNLNLIQAFSTSALLALAALLLYVCVYSWNEPLPQVLSFGSMQLDYCPLPAGGRIGHRSASADDDGLLLFMFGLSQGRAGL</sequence>
<evidence type="ECO:0000313" key="2">
    <source>
        <dbReference type="Proteomes" id="UP000292639"/>
    </source>
</evidence>
<reference evidence="1 2" key="1">
    <citation type="submission" date="2018-06" db="EMBL/GenBank/DDBJ databases">
        <title>Three novel Pseudomonas species isolated from symptomatic oak.</title>
        <authorList>
            <person name="Bueno-Gonzalez V."/>
            <person name="Brady C."/>
        </authorList>
    </citation>
    <scope>NUCLEOTIDE SEQUENCE [LARGE SCALE GENOMIC DNA]</scope>
    <source>
        <strain evidence="1 2">P17C</strain>
    </source>
</reference>
<accession>A0A4Q9R6Q6</accession>
<evidence type="ECO:0000313" key="1">
    <source>
        <dbReference type="EMBL" id="TBU96255.1"/>
    </source>
</evidence>
<gene>
    <name evidence="1" type="ORF">DNJ96_10765</name>
</gene>
<dbReference type="EMBL" id="QJUP01000013">
    <property type="protein sequence ID" value="TBU96255.1"/>
    <property type="molecule type" value="Genomic_DNA"/>
</dbReference>
<dbReference type="AlphaFoldDB" id="A0A4Q9R6Q6"/>
<organism evidence="1 2">
    <name type="scientific">Stutzerimonas kirkiae</name>
    <dbReference type="NCBI Taxonomy" id="2211392"/>
    <lineage>
        <taxon>Bacteria</taxon>
        <taxon>Pseudomonadati</taxon>
        <taxon>Pseudomonadota</taxon>
        <taxon>Gammaproteobacteria</taxon>
        <taxon>Pseudomonadales</taxon>
        <taxon>Pseudomonadaceae</taxon>
        <taxon>Stutzerimonas</taxon>
    </lineage>
</organism>
<name>A0A4Q9R6Q6_9GAMM</name>
<dbReference type="Proteomes" id="UP000292639">
    <property type="component" value="Unassembled WGS sequence"/>
</dbReference>
<dbReference type="RefSeq" id="WP_131184078.1">
    <property type="nucleotide sequence ID" value="NZ_QJUO01000009.1"/>
</dbReference>
<comment type="caution">
    <text evidence="1">The sequence shown here is derived from an EMBL/GenBank/DDBJ whole genome shotgun (WGS) entry which is preliminary data.</text>
</comment>
<proteinExistence type="predicted"/>
<protein>
    <submittedName>
        <fullName evidence="1">Uncharacterized protein</fullName>
    </submittedName>
</protein>
<keyword evidence="2" id="KW-1185">Reference proteome</keyword>